<dbReference type="AlphaFoldDB" id="A0A1W6SMJ7"/>
<proteinExistence type="predicted"/>
<name>A0A1W6SMJ7_9PROT</name>
<sequence length="359" mass="40758">MPPTPQPITDILELARWAPSGDNTQPWRFEIVGERHLVVHAFDTRDHCVYDLDGHPSQIALGALLETLAIAASAYGMRAEFRRRSESSERCPEYFVELISDSQLPPDPLLPHVKVRSVQRRPMHTTPLKELQKEALQSAVGESYTTRWFDNRIQRWQFAKLMFDNAKLRLILPEAYSVHRDIIKWESRFSDDKVPDQALGLDVMTLKLMRWVMASWQRVEFFNTYLAGHLVPRIEMDLLPGLFCAAHFAILAPKAPETIDDYVAAGRAVQRFWLTATSFGLQLQPEMTPLIFSRYVREGRTFSRLPGALGIATGLSGRLIRLMGDSPVEQVIFLGRIGNGAMATSRSLRLSVERLMSIG</sequence>
<dbReference type="GO" id="GO:0016491">
    <property type="term" value="F:oxidoreductase activity"/>
    <property type="evidence" value="ECO:0007669"/>
    <property type="project" value="InterPro"/>
</dbReference>
<reference evidence="1 2" key="1">
    <citation type="journal article" date="2015" name="Int. J. Syst. Evol. Microbiol.">
        <title>Nitrosospira lacus sp. nov., a psychrotolerant, ammonia-oxidizing bacterium from sandy lake sediment.</title>
        <authorList>
            <person name="Urakawa H."/>
            <person name="Garcia J.C."/>
            <person name="Nielsen J.L."/>
            <person name="Le V.Q."/>
            <person name="Kozlowski J.A."/>
            <person name="Stein L.Y."/>
            <person name="Lim C.K."/>
            <person name="Pommerening-Roser A."/>
            <person name="Martens-Habbena W."/>
            <person name="Stahl D.A."/>
            <person name="Klotz M.G."/>
        </authorList>
    </citation>
    <scope>NUCLEOTIDE SEQUENCE [LARGE SCALE GENOMIC DNA]</scope>
    <source>
        <strain evidence="1 2">APG3</strain>
    </source>
</reference>
<gene>
    <name evidence="1" type="ORF">EBAPG3_003950</name>
</gene>
<dbReference type="KEGG" id="nlc:EBAPG3_003950"/>
<dbReference type="OrthoDB" id="272552at2"/>
<dbReference type="RefSeq" id="WP_004178197.1">
    <property type="nucleotide sequence ID" value="NZ_CP021106.3"/>
</dbReference>
<dbReference type="SUPFAM" id="SSF55469">
    <property type="entry name" value="FMN-dependent nitroreductase-like"/>
    <property type="match status" value="1"/>
</dbReference>
<dbReference type="eggNOG" id="COG0778">
    <property type="taxonomic scope" value="Bacteria"/>
</dbReference>
<organism evidence="1 2">
    <name type="scientific">Nitrosospira lacus</name>
    <dbReference type="NCBI Taxonomy" id="1288494"/>
    <lineage>
        <taxon>Bacteria</taxon>
        <taxon>Pseudomonadati</taxon>
        <taxon>Pseudomonadota</taxon>
        <taxon>Betaproteobacteria</taxon>
        <taxon>Nitrosomonadales</taxon>
        <taxon>Nitrosomonadaceae</taxon>
        <taxon>Nitrosospira</taxon>
    </lineage>
</organism>
<dbReference type="Gene3D" id="3.40.109.10">
    <property type="entry name" value="NADH Oxidase"/>
    <property type="match status" value="2"/>
</dbReference>
<keyword evidence="2" id="KW-1185">Reference proteome</keyword>
<dbReference type="EMBL" id="CP021106">
    <property type="protein sequence ID" value="ARO86992.1"/>
    <property type="molecule type" value="Genomic_DNA"/>
</dbReference>
<accession>A0A1W6SMJ7</accession>
<dbReference type="Proteomes" id="UP000012179">
    <property type="component" value="Chromosome"/>
</dbReference>
<evidence type="ECO:0000313" key="1">
    <source>
        <dbReference type="EMBL" id="ARO86992.1"/>
    </source>
</evidence>
<dbReference type="InterPro" id="IPR000415">
    <property type="entry name" value="Nitroreductase-like"/>
</dbReference>
<evidence type="ECO:0000313" key="2">
    <source>
        <dbReference type="Proteomes" id="UP000012179"/>
    </source>
</evidence>
<protein>
    <submittedName>
        <fullName evidence="1">Molybdopterin biosynthesis protein MoeY</fullName>
    </submittedName>
</protein>